<dbReference type="InterPro" id="IPR010177">
    <property type="entry name" value="Paired_CXXCH_1"/>
</dbReference>
<dbReference type="AlphaFoldDB" id="A0A5D3WJR9"/>
<proteinExistence type="predicted"/>
<protein>
    <submittedName>
        <fullName evidence="4">Putative CXXCH cytochrome family protein</fullName>
    </submittedName>
</protein>
<keyword evidence="5" id="KW-1185">Reference proteome</keyword>
<dbReference type="Pfam" id="PF09699">
    <property type="entry name" value="Paired_CXXCH_1"/>
    <property type="match status" value="2"/>
</dbReference>
<feature type="domain" description="Doubled CXXCH motif" evidence="3">
    <location>
        <begin position="233"/>
        <end position="262"/>
    </location>
</feature>
<sequence>MKKLLAPLAILVLVGSLSLTGFSTGRGKHDFTGKCELCHLVAPQKGQPGIFVQDIDYLCKTCHQIVEGSSHPSEVAPSMKLPKVYTLDWQGRITCATCHNPHDEDAEGNPYMLKTALRGKAFCQSCHKDLFRDPKKHLSATRIAHTKSWTPPTKETLDQALDQVSLDCLECHEGSVGPAANYTIADQHNLTFQGMNFSHPIGMDYAKAAASNRELRPIDDLSPMISLYEGKVGCASCHNPFSHEKVMLVFDNKRSALCYECHLK</sequence>
<name>A0A5D3WJR9_9BACT</name>
<keyword evidence="1 2" id="KW-0732">Signal</keyword>
<evidence type="ECO:0000256" key="1">
    <source>
        <dbReference type="ARBA" id="ARBA00022729"/>
    </source>
</evidence>
<dbReference type="Gene3D" id="1.10.1130.10">
    <property type="entry name" value="Flavocytochrome C3, Chain A"/>
    <property type="match status" value="2"/>
</dbReference>
<comment type="caution">
    <text evidence="4">The sequence shown here is derived from an EMBL/GenBank/DDBJ whole genome shotgun (WGS) entry which is preliminary data.</text>
</comment>
<organism evidence="4 5">
    <name type="scientific">Geothermobacter ehrlichii</name>
    <dbReference type="NCBI Taxonomy" id="213224"/>
    <lineage>
        <taxon>Bacteria</taxon>
        <taxon>Pseudomonadati</taxon>
        <taxon>Thermodesulfobacteriota</taxon>
        <taxon>Desulfuromonadia</taxon>
        <taxon>Desulfuromonadales</taxon>
        <taxon>Geothermobacteraceae</taxon>
        <taxon>Geothermobacter</taxon>
    </lineage>
</organism>
<dbReference type="PANTHER" id="PTHR35038">
    <property type="entry name" value="DISSIMILATORY SULFITE REDUCTASE SIRA"/>
    <property type="match status" value="1"/>
</dbReference>
<feature type="signal peptide" evidence="2">
    <location>
        <begin position="1"/>
        <end position="23"/>
    </location>
</feature>
<evidence type="ECO:0000313" key="5">
    <source>
        <dbReference type="Proteomes" id="UP000324159"/>
    </source>
</evidence>
<reference evidence="4 5" key="1">
    <citation type="submission" date="2019-07" db="EMBL/GenBank/DDBJ databases">
        <title>Genomic Encyclopedia of Type Strains, Phase IV (KMG-IV): sequencing the most valuable type-strain genomes for metagenomic binning, comparative biology and taxonomic classification.</title>
        <authorList>
            <person name="Goeker M."/>
        </authorList>
    </citation>
    <scope>NUCLEOTIDE SEQUENCE [LARGE SCALE GENOMIC DNA]</scope>
    <source>
        <strain evidence="4 5">SS015</strain>
    </source>
</reference>
<dbReference type="OrthoDB" id="9783112at2"/>
<evidence type="ECO:0000256" key="2">
    <source>
        <dbReference type="SAM" id="SignalP"/>
    </source>
</evidence>
<evidence type="ECO:0000313" key="4">
    <source>
        <dbReference type="EMBL" id="TYO98807.1"/>
    </source>
</evidence>
<feature type="domain" description="Doubled CXXCH motif" evidence="3">
    <location>
        <begin position="94"/>
        <end position="129"/>
    </location>
</feature>
<dbReference type="InterPro" id="IPR036280">
    <property type="entry name" value="Multihaem_cyt_sf"/>
</dbReference>
<dbReference type="Proteomes" id="UP000324159">
    <property type="component" value="Unassembled WGS sequence"/>
</dbReference>
<dbReference type="RefSeq" id="WP_148895784.1">
    <property type="nucleotide sequence ID" value="NZ_VNIB01000005.1"/>
</dbReference>
<accession>A0A5D3WJR9</accession>
<gene>
    <name evidence="4" type="ORF">EDC39_105176</name>
</gene>
<dbReference type="InterPro" id="IPR051829">
    <property type="entry name" value="Multiheme_Cytochr_ET"/>
</dbReference>
<dbReference type="SUPFAM" id="SSF48695">
    <property type="entry name" value="Multiheme cytochromes"/>
    <property type="match status" value="1"/>
</dbReference>
<feature type="chain" id="PRO_5022868836" evidence="2">
    <location>
        <begin position="24"/>
        <end position="264"/>
    </location>
</feature>
<evidence type="ECO:0000259" key="3">
    <source>
        <dbReference type="Pfam" id="PF09699"/>
    </source>
</evidence>
<dbReference type="EMBL" id="VNIB01000005">
    <property type="protein sequence ID" value="TYO98807.1"/>
    <property type="molecule type" value="Genomic_DNA"/>
</dbReference>